<accession>A0A059ZZS8</accession>
<protein>
    <submittedName>
        <fullName evidence="2">Uncharacterized protein</fullName>
    </submittedName>
</protein>
<evidence type="ECO:0000313" key="3">
    <source>
        <dbReference type="Proteomes" id="UP000005522"/>
    </source>
</evidence>
<proteinExistence type="predicted"/>
<dbReference type="KEGG" id="acz:Acaty_c1558"/>
<name>A0A059ZZS8_ACICK</name>
<dbReference type="KEGG" id="acz:Acaty_c1555"/>
<dbReference type="EMBL" id="CP005986">
    <property type="protein sequence ID" value="AIA55419.1"/>
    <property type="molecule type" value="Genomic_DNA"/>
</dbReference>
<dbReference type="AlphaFoldDB" id="A0A059ZZS8"/>
<dbReference type="Proteomes" id="UP000005522">
    <property type="component" value="Chromosome"/>
</dbReference>
<reference evidence="2 3" key="1">
    <citation type="journal article" date="2009" name="J. Bacteriol.">
        <title>Draft genome sequence of the extremely acidophilic bacterium Acidithiobacillus caldus ATCC 51756 reveals metabolic versatility in the genus Acidithiobacillus.</title>
        <authorList>
            <person name="Valdes J."/>
            <person name="Quatrini R."/>
            <person name="Hallberg K."/>
            <person name="Dopson M."/>
            <person name="Valenzuela P.D."/>
            <person name="Holmes D.S."/>
        </authorList>
    </citation>
    <scope>NUCLEOTIDE SEQUENCE [LARGE SCALE GENOMIC DNA]</scope>
    <source>
        <strain evidence="2">ATCC 51756</strain>
        <strain evidence="3">ATCC 51756 / DSM 8584 / KU</strain>
    </source>
</reference>
<gene>
    <name evidence="1" type="ORF">Acaty_c1555</name>
    <name evidence="2" type="ORF">Acaty_c1558</name>
</gene>
<organism evidence="2 3">
    <name type="scientific">Acidithiobacillus caldus (strain ATCC 51756 / DSM 8584 / KU)</name>
    <dbReference type="NCBI Taxonomy" id="637389"/>
    <lineage>
        <taxon>Bacteria</taxon>
        <taxon>Pseudomonadati</taxon>
        <taxon>Pseudomonadota</taxon>
        <taxon>Acidithiobacillia</taxon>
        <taxon>Acidithiobacillales</taxon>
        <taxon>Acidithiobacillaceae</taxon>
        <taxon>Acidithiobacillus</taxon>
    </lineage>
</organism>
<sequence length="38" mass="4442">MDFPVFREMAGRCADWFTSDAERIGVRHVWIEGLDGDR</sequence>
<evidence type="ECO:0000313" key="2">
    <source>
        <dbReference type="EMBL" id="AIA55422.1"/>
    </source>
</evidence>
<reference evidence="2" key="2">
    <citation type="submission" date="2013-05" db="EMBL/GenBank/DDBJ databases">
        <title>Genomic Architecture and Gene Repertoire of the Mobilome of Extreme Acidophile Acidithiobacillus caldus.</title>
        <authorList>
            <person name="Acuna L.G."/>
            <person name="Covarrubias P.A."/>
            <person name="Cardenas J.P."/>
            <person name="Haristoy J.J."/>
            <person name="Flores R."/>
            <person name="Nunez H."/>
            <person name="Riadi G."/>
            <person name="Shmaryahu A."/>
            <person name="Valdes J."/>
            <person name="Dopson M."/>
            <person name="Rawlings D.E."/>
            <person name="Banfield J."/>
            <person name="Holmes D.S."/>
            <person name="Quatrini R."/>
        </authorList>
    </citation>
    <scope>NUCLEOTIDE SEQUENCE</scope>
    <source>
        <strain evidence="2">ATCC 51756</strain>
    </source>
</reference>
<dbReference type="HOGENOM" id="CLU_3323408_0_0_6"/>
<dbReference type="EMBL" id="CP005986">
    <property type="protein sequence ID" value="AIA55422.1"/>
    <property type="molecule type" value="Genomic_DNA"/>
</dbReference>
<evidence type="ECO:0000313" key="1">
    <source>
        <dbReference type="EMBL" id="AIA55419.1"/>
    </source>
</evidence>